<dbReference type="Proteomes" id="UP000199689">
    <property type="component" value="Unassembled WGS sequence"/>
</dbReference>
<dbReference type="RefSeq" id="WP_234944890.1">
    <property type="nucleotide sequence ID" value="NZ_FMXA01000005.1"/>
</dbReference>
<keyword evidence="4" id="KW-1185">Reference proteome</keyword>
<evidence type="ECO:0008006" key="5">
    <source>
        <dbReference type="Google" id="ProtNLM"/>
    </source>
</evidence>
<evidence type="ECO:0000313" key="4">
    <source>
        <dbReference type="Proteomes" id="UP000199689"/>
    </source>
</evidence>
<dbReference type="EMBL" id="FMXA01000005">
    <property type="protein sequence ID" value="SDA41395.1"/>
    <property type="molecule type" value="Genomic_DNA"/>
</dbReference>
<feature type="chain" id="PRO_5011717902" description="DUF4127 family protein" evidence="2">
    <location>
        <begin position="26"/>
        <end position="561"/>
    </location>
</feature>
<name>A0A1G5V8R3_9FIRM</name>
<dbReference type="InterPro" id="IPR025394">
    <property type="entry name" value="DUF4127"/>
</dbReference>
<evidence type="ECO:0000256" key="2">
    <source>
        <dbReference type="SAM" id="SignalP"/>
    </source>
</evidence>
<gene>
    <name evidence="3" type="ORF">SAMN02910343_00398</name>
</gene>
<reference evidence="3 4" key="1">
    <citation type="submission" date="2016-10" db="EMBL/GenBank/DDBJ databases">
        <authorList>
            <person name="de Groot N.N."/>
        </authorList>
    </citation>
    <scope>NUCLEOTIDE SEQUENCE [LARGE SCALE GENOMIC DNA]</scope>
    <source>
        <strain evidence="3 4">DSM 15230</strain>
    </source>
</reference>
<keyword evidence="2" id="KW-0732">Signal</keyword>
<accession>A0A1G5V8R3</accession>
<protein>
    <recommendedName>
        <fullName evidence="5">DUF4127 family protein</fullName>
    </recommendedName>
</protein>
<dbReference type="GeneID" id="87755444"/>
<feature type="signal peptide" evidence="2">
    <location>
        <begin position="1"/>
        <end position="25"/>
    </location>
</feature>
<proteinExistence type="predicted"/>
<dbReference type="STRING" id="209880.SAMN02910343_00398"/>
<dbReference type="PROSITE" id="PS51257">
    <property type="entry name" value="PROKAR_LIPOPROTEIN"/>
    <property type="match status" value="1"/>
</dbReference>
<dbReference type="AlphaFoldDB" id="A0A1G5V8R3"/>
<evidence type="ECO:0000313" key="3">
    <source>
        <dbReference type="EMBL" id="SDA41395.1"/>
    </source>
</evidence>
<evidence type="ECO:0000256" key="1">
    <source>
        <dbReference type="SAM" id="MobiDB-lite"/>
    </source>
</evidence>
<organism evidence="3 4">
    <name type="scientific">Allisonella histaminiformans</name>
    <dbReference type="NCBI Taxonomy" id="209880"/>
    <lineage>
        <taxon>Bacteria</taxon>
        <taxon>Bacillati</taxon>
        <taxon>Bacillota</taxon>
        <taxon>Negativicutes</taxon>
        <taxon>Veillonellales</taxon>
        <taxon>Veillonellaceae</taxon>
        <taxon>Allisonella</taxon>
    </lineage>
</organism>
<sequence length="561" mass="62934">MRIIKSLFSAATAAACALTCLSVSAQTILLVPQDNRPVSLAYTVSTAEHAGYQVLTPPESILSGSNYKGNADRVWSWVEDNISKSDAAILSTDTLIYGGLVDSRKHNESLATLQSRENRIELLHKNNPKIPLYGFGTIMRSPYASNSGVEPYYYGTYGNKIYQISILQDKQDQGTITDKEKAQLTSLKQSVPVEYLQDWFDRRQKNNTINKELIQDVKNNTFTYFCLGHDDSSEYSQSAMESRYLAKDAKGLKSTRYGSFPGADQLALLLIARYYVDSNKLHPTFGVIYPLGRGEETVPSYESQPIGKTIKEHIEAVNGTITDNANPDIMLAINTPLFNTKESGRFENFSMKKQSTIDFVDTIKKYADSNVPVSIVDVYFNNGSDNTLMSLLSENDLLYKVAAYNGWNTASNTIGYAIAQAILAPAMNEQAHKDMLLEQYLDNWAYQANVRKNLYRMESSYPATGNQKISPVIREEMVAELQDFAQKKMGVDPQTVYADFPWDRFFEIHAYVSDTPSYEHILTLAEKQRIAEEEAKKKAEEAAAALESTEQPSQVVDVQWN</sequence>
<feature type="region of interest" description="Disordered" evidence="1">
    <location>
        <begin position="535"/>
        <end position="561"/>
    </location>
</feature>
<feature type="compositionally biased region" description="Polar residues" evidence="1">
    <location>
        <begin position="551"/>
        <end position="561"/>
    </location>
</feature>
<dbReference type="Pfam" id="PF13552">
    <property type="entry name" value="DUF4127"/>
    <property type="match status" value="1"/>
</dbReference>